<organism evidence="2 3">
    <name type="scientific">Nonomuraea ferruginea</name>
    <dbReference type="NCBI Taxonomy" id="46174"/>
    <lineage>
        <taxon>Bacteria</taxon>
        <taxon>Bacillati</taxon>
        <taxon>Actinomycetota</taxon>
        <taxon>Actinomycetes</taxon>
        <taxon>Streptosporangiales</taxon>
        <taxon>Streptosporangiaceae</taxon>
        <taxon>Nonomuraea</taxon>
    </lineage>
</organism>
<dbReference type="PANTHER" id="PTHR33993">
    <property type="entry name" value="GLYOXALASE-RELATED"/>
    <property type="match status" value="1"/>
</dbReference>
<dbReference type="InterPro" id="IPR004360">
    <property type="entry name" value="Glyas_Fos-R_dOase_dom"/>
</dbReference>
<comment type="caution">
    <text evidence="2">The sequence shown here is derived from an EMBL/GenBank/DDBJ whole genome shotgun (WGS) entry which is preliminary data.</text>
</comment>
<dbReference type="Pfam" id="PF00903">
    <property type="entry name" value="Glyoxalase"/>
    <property type="match status" value="1"/>
</dbReference>
<sequence>MSLSDAVAWFEIHVNDIGRMRTFYTEVFGWTYEEIPEFPLGAYSMIVTGAGGPPVGGLAQSARRTPPTGESTVVYLLVDDIDGTLDAVLKAGGKVDRPKMDIGGNHGHCAVFRDPEGNHVGLWAGR</sequence>
<dbReference type="EMBL" id="JAPNUD010000120">
    <property type="protein sequence ID" value="MDA0645059.1"/>
    <property type="molecule type" value="Genomic_DNA"/>
</dbReference>
<feature type="domain" description="VOC" evidence="1">
    <location>
        <begin position="6"/>
        <end position="125"/>
    </location>
</feature>
<reference evidence="2 3" key="1">
    <citation type="submission" date="2022-11" db="EMBL/GenBank/DDBJ databases">
        <title>Nonomuraea corallina sp. nov., a new species of the genus Nonomuraea isolated from sea side sediment in Thai sea.</title>
        <authorList>
            <person name="Ngamcharungchit C."/>
            <person name="Matsumoto A."/>
            <person name="Suriyachadkun C."/>
            <person name="Panbangred W."/>
            <person name="Inahashi Y."/>
            <person name="Intra B."/>
        </authorList>
    </citation>
    <scope>NUCLEOTIDE SEQUENCE [LARGE SCALE GENOMIC DNA]</scope>
    <source>
        <strain evidence="2 3">DSM 43553</strain>
    </source>
</reference>
<proteinExistence type="predicted"/>
<protein>
    <submittedName>
        <fullName evidence="2">VOC family protein</fullName>
    </submittedName>
</protein>
<keyword evidence="3" id="KW-1185">Reference proteome</keyword>
<dbReference type="InterPro" id="IPR052164">
    <property type="entry name" value="Anthracycline_SecMetBiosynth"/>
</dbReference>
<accession>A0ABT4T6M0</accession>
<gene>
    <name evidence="2" type="ORF">OUY24_30915</name>
</gene>
<dbReference type="SUPFAM" id="SSF54593">
    <property type="entry name" value="Glyoxalase/Bleomycin resistance protein/Dihydroxybiphenyl dioxygenase"/>
    <property type="match status" value="1"/>
</dbReference>
<evidence type="ECO:0000259" key="1">
    <source>
        <dbReference type="PROSITE" id="PS51819"/>
    </source>
</evidence>
<dbReference type="Proteomes" id="UP001212498">
    <property type="component" value="Unassembled WGS sequence"/>
</dbReference>
<evidence type="ECO:0000313" key="3">
    <source>
        <dbReference type="Proteomes" id="UP001212498"/>
    </source>
</evidence>
<dbReference type="CDD" id="cd07247">
    <property type="entry name" value="SgaA_N_like"/>
    <property type="match status" value="1"/>
</dbReference>
<dbReference type="InterPro" id="IPR029068">
    <property type="entry name" value="Glyas_Bleomycin-R_OHBP_Dase"/>
</dbReference>
<dbReference type="PROSITE" id="PS51819">
    <property type="entry name" value="VOC"/>
    <property type="match status" value="1"/>
</dbReference>
<dbReference type="RefSeq" id="WP_271278822.1">
    <property type="nucleotide sequence ID" value="NZ_BAABFD010000005.1"/>
</dbReference>
<name>A0ABT4T6M0_9ACTN</name>
<dbReference type="InterPro" id="IPR037523">
    <property type="entry name" value="VOC_core"/>
</dbReference>
<evidence type="ECO:0000313" key="2">
    <source>
        <dbReference type="EMBL" id="MDA0645059.1"/>
    </source>
</evidence>
<dbReference type="Gene3D" id="3.10.180.10">
    <property type="entry name" value="2,3-Dihydroxybiphenyl 1,2-Dioxygenase, domain 1"/>
    <property type="match status" value="1"/>
</dbReference>